<dbReference type="PANTHER" id="PTHR43133:SF8">
    <property type="entry name" value="RNA POLYMERASE SIGMA FACTOR HI_1459-RELATED"/>
    <property type="match status" value="1"/>
</dbReference>
<dbReference type="GO" id="GO:0006352">
    <property type="term" value="P:DNA-templated transcription initiation"/>
    <property type="evidence" value="ECO:0007669"/>
    <property type="project" value="InterPro"/>
</dbReference>
<keyword evidence="1" id="KW-0805">Transcription regulation</keyword>
<organism evidence="7">
    <name type="scientific">freshwater metagenome</name>
    <dbReference type="NCBI Taxonomy" id="449393"/>
    <lineage>
        <taxon>unclassified sequences</taxon>
        <taxon>metagenomes</taxon>
        <taxon>ecological metagenomes</taxon>
    </lineage>
</organism>
<evidence type="ECO:0000256" key="4">
    <source>
        <dbReference type="ARBA" id="ARBA00023163"/>
    </source>
</evidence>
<evidence type="ECO:0000256" key="2">
    <source>
        <dbReference type="ARBA" id="ARBA00023082"/>
    </source>
</evidence>
<keyword evidence="5" id="KW-0472">Membrane</keyword>
<dbReference type="NCBIfam" id="TIGR02937">
    <property type="entry name" value="sigma70-ECF"/>
    <property type="match status" value="1"/>
</dbReference>
<dbReference type="SUPFAM" id="SSF88946">
    <property type="entry name" value="Sigma2 domain of RNA polymerase sigma factors"/>
    <property type="match status" value="1"/>
</dbReference>
<feature type="transmembrane region" description="Helical" evidence="5">
    <location>
        <begin position="304"/>
        <end position="325"/>
    </location>
</feature>
<reference evidence="7" key="1">
    <citation type="submission" date="2020-05" db="EMBL/GenBank/DDBJ databases">
        <authorList>
            <person name="Chiriac C."/>
            <person name="Salcher M."/>
            <person name="Ghai R."/>
            <person name="Kavagutti S V."/>
        </authorList>
    </citation>
    <scope>NUCLEOTIDE SEQUENCE</scope>
</reference>
<evidence type="ECO:0000313" key="7">
    <source>
        <dbReference type="EMBL" id="CAB4814626.1"/>
    </source>
</evidence>
<gene>
    <name evidence="7" type="ORF">UFOPK3046_01367</name>
</gene>
<dbReference type="InterPro" id="IPR007627">
    <property type="entry name" value="RNA_pol_sigma70_r2"/>
</dbReference>
<evidence type="ECO:0000259" key="6">
    <source>
        <dbReference type="Pfam" id="PF04542"/>
    </source>
</evidence>
<feature type="domain" description="RNA polymerase sigma-70 region 2" evidence="6">
    <location>
        <begin position="34"/>
        <end position="100"/>
    </location>
</feature>
<dbReference type="InterPro" id="IPR039425">
    <property type="entry name" value="RNA_pol_sigma-70-like"/>
</dbReference>
<keyword evidence="4" id="KW-0804">Transcription</keyword>
<dbReference type="EMBL" id="CAFAAQ010000139">
    <property type="protein sequence ID" value="CAB4814626.1"/>
    <property type="molecule type" value="Genomic_DNA"/>
</dbReference>
<name>A0A6J6Z4Y3_9ZZZZ</name>
<dbReference type="Pfam" id="PF04542">
    <property type="entry name" value="Sigma70_r2"/>
    <property type="match status" value="1"/>
</dbReference>
<accession>A0A6J6Z4Y3</accession>
<protein>
    <submittedName>
        <fullName evidence="7">Unannotated protein</fullName>
    </submittedName>
</protein>
<dbReference type="GO" id="GO:0016987">
    <property type="term" value="F:sigma factor activity"/>
    <property type="evidence" value="ECO:0007669"/>
    <property type="project" value="UniProtKB-KW"/>
</dbReference>
<keyword evidence="5" id="KW-0812">Transmembrane</keyword>
<dbReference type="PANTHER" id="PTHR43133">
    <property type="entry name" value="RNA POLYMERASE ECF-TYPE SIGMA FACTO"/>
    <property type="match status" value="1"/>
</dbReference>
<dbReference type="Gene3D" id="1.10.1740.10">
    <property type="match status" value="1"/>
</dbReference>
<dbReference type="InterPro" id="IPR014284">
    <property type="entry name" value="RNA_pol_sigma-70_dom"/>
</dbReference>
<keyword evidence="3" id="KW-0238">DNA-binding</keyword>
<dbReference type="AlphaFoldDB" id="A0A6J6Z4Y3"/>
<evidence type="ECO:0000256" key="3">
    <source>
        <dbReference type="ARBA" id="ARBA00023125"/>
    </source>
</evidence>
<evidence type="ECO:0000256" key="5">
    <source>
        <dbReference type="SAM" id="Phobius"/>
    </source>
</evidence>
<evidence type="ECO:0000256" key="1">
    <source>
        <dbReference type="ARBA" id="ARBA00023015"/>
    </source>
</evidence>
<dbReference type="GO" id="GO:0003677">
    <property type="term" value="F:DNA binding"/>
    <property type="evidence" value="ECO:0007669"/>
    <property type="project" value="UniProtKB-KW"/>
</dbReference>
<keyword evidence="2" id="KW-0731">Sigma factor</keyword>
<proteinExistence type="predicted"/>
<sequence length="517" mass="53901">MTAEQARSTTVDSAEDAELVQRFCAGEQQAFAEIYDRYASRVYTMCAHMLADRSEAEDVCGDVFLIAVERLSQLRDPSRLKPWLFSIARRQVYLKTRRGSRSVLVEEVSEMSDSEALRTADASSTVVEASAEQAELAQLIAQASAGLEASDRLVLELVLQGIDGADLAAALGVSPSKAHLATFRMKERVGQSLGALLIAGKGQADCPELASVLASWNGEFSVLWRKRVNRHVDSCEVCEQSRKKVPAFVLSGVASASPLLGVPISVRKRVLAGAAAGAGGSHAGGRPWRGNGFPPADGATRRRALFAGFAVLVVLLLIFGGSVLLDSSELVVDSEGATGEFRGPDLVESGSGFVLFWPRVDTSLGSVPTTAVVSETTEVTVAESTSSIVAPPATALPITAPPVSVPPLTAPPTTAPPTTAAPVLPPQVTLAGASTVCSGQVYVATVTSAANVVTVTLSWTSTFGRSGSTPMFGSNSSWKATFPTVSPNDPQQTFSLIATATDSEGNSGSSAVLNCVT</sequence>
<dbReference type="InterPro" id="IPR013325">
    <property type="entry name" value="RNA_pol_sigma_r2"/>
</dbReference>
<keyword evidence="5" id="KW-1133">Transmembrane helix</keyword>